<comment type="caution">
    <text evidence="1">The sequence shown here is derived from an EMBL/GenBank/DDBJ whole genome shotgun (WGS) entry which is preliminary data.</text>
</comment>
<dbReference type="Proteomes" id="UP000054721">
    <property type="component" value="Unassembled WGS sequence"/>
</dbReference>
<accession>A0A0V1KGR9</accession>
<organism evidence="1 2">
    <name type="scientific">Trichinella nativa</name>
    <dbReference type="NCBI Taxonomy" id="6335"/>
    <lineage>
        <taxon>Eukaryota</taxon>
        <taxon>Metazoa</taxon>
        <taxon>Ecdysozoa</taxon>
        <taxon>Nematoda</taxon>
        <taxon>Enoplea</taxon>
        <taxon>Dorylaimia</taxon>
        <taxon>Trichinellida</taxon>
        <taxon>Trichinellidae</taxon>
        <taxon>Trichinella</taxon>
    </lineage>
</organism>
<dbReference type="EMBL" id="JYDW01003456">
    <property type="protein sequence ID" value="KRZ46422.1"/>
    <property type="molecule type" value="Genomic_DNA"/>
</dbReference>
<evidence type="ECO:0000313" key="2">
    <source>
        <dbReference type="Proteomes" id="UP000054721"/>
    </source>
</evidence>
<sequence>MVVPACNPTSNGGVHSDWCKVESQGHFGLHFPDD</sequence>
<reference evidence="1 2" key="1">
    <citation type="submission" date="2015-05" db="EMBL/GenBank/DDBJ databases">
        <title>Evolution of Trichinella species and genotypes.</title>
        <authorList>
            <person name="Korhonen P.K."/>
            <person name="Edoardo P."/>
            <person name="Giuseppe L.R."/>
            <person name="Gasser R.B."/>
        </authorList>
    </citation>
    <scope>NUCLEOTIDE SEQUENCE [LARGE SCALE GENOMIC DNA]</scope>
    <source>
        <strain evidence="1">ISS10</strain>
    </source>
</reference>
<dbReference type="AlphaFoldDB" id="A0A0V1KGR9"/>
<protein>
    <submittedName>
        <fullName evidence="1">Uncharacterized protein</fullName>
    </submittedName>
</protein>
<keyword evidence="2" id="KW-1185">Reference proteome</keyword>
<name>A0A0V1KGR9_9BILA</name>
<gene>
    <name evidence="1" type="ORF">T02_602</name>
</gene>
<evidence type="ECO:0000313" key="1">
    <source>
        <dbReference type="EMBL" id="KRZ46422.1"/>
    </source>
</evidence>
<proteinExistence type="predicted"/>